<evidence type="ECO:0000313" key="3">
    <source>
        <dbReference type="Proteomes" id="UP000321367"/>
    </source>
</evidence>
<keyword evidence="1" id="KW-0472">Membrane</keyword>
<dbReference type="AlphaFoldDB" id="A0A5C7A446"/>
<organism evidence="2 3">
    <name type="scientific">Gillisia hiemivivida</name>
    <dbReference type="NCBI Taxonomy" id="291190"/>
    <lineage>
        <taxon>Bacteria</taxon>
        <taxon>Pseudomonadati</taxon>
        <taxon>Bacteroidota</taxon>
        <taxon>Flavobacteriia</taxon>
        <taxon>Flavobacteriales</taxon>
        <taxon>Flavobacteriaceae</taxon>
        <taxon>Gillisia</taxon>
    </lineage>
</organism>
<reference evidence="2 3" key="1">
    <citation type="submission" date="2019-08" db="EMBL/GenBank/DDBJ databases">
        <title>Genome sequence of Gillisia hiemivivida IC154 (type strain).</title>
        <authorList>
            <person name="Bowman J.P."/>
        </authorList>
    </citation>
    <scope>NUCLEOTIDE SEQUENCE [LARGE SCALE GENOMIC DNA]</scope>
    <source>
        <strain evidence="2 3">IC154</strain>
    </source>
</reference>
<keyword evidence="1" id="KW-1133">Transmembrane helix</keyword>
<sequence>MTQKYSTFRKYGLQIRQLAYVLNFSAYVNGFGKMAIFGLLLFLSLNSFAQAPQISAGIDSTSIKIGEQIKYQISVEADSTALVVFPEGATFNPLEVVESLATDTSRIENRFRLLKEYYLTQFDSGSYTIPQQRVLINERPFLTDSFQVEVADVVVDTTKQKMFPIKPAMDVPSGFQIPNWIWWVLGILIIAGIAFFFIRRKKKRDAAIKQLPPYERALFELEQLDKSHLLENRQTKEYYSKLTEAVRRYIEDEVHLRAMESTTSELIHFLELKKETGELKLSDQTITDLQVILQRADLAKFANSKPDIITAKEDRSKIEHVIIDTKAAIPEPTEEELLKDEEYRQLQLKKKRKKKILTISLSGLVLIFIIGTVLVNTNGYTYLVDLFGGNPTKELLDGEWIQSEYGDPSVSIVTPRVLKRGEIDMPNEAKEMLVGNETFIDGNLEEELYVVLSTVRFQEDVKFELNTAVDGVYANLEKKGAKNIITKDEEYTTLEGVEGVKVFGTLEMEIPKKDRSINKKYIILNFAVNGGFQQITVIYNEQDAYADEIANRIINSVEFEKPTS</sequence>
<feature type="transmembrane region" description="Helical" evidence="1">
    <location>
        <begin position="356"/>
        <end position="375"/>
    </location>
</feature>
<comment type="caution">
    <text evidence="2">The sequence shown here is derived from an EMBL/GenBank/DDBJ whole genome shotgun (WGS) entry which is preliminary data.</text>
</comment>
<dbReference type="OrthoDB" id="9807384at2"/>
<gene>
    <name evidence="2" type="ORF">ES724_00775</name>
</gene>
<dbReference type="Proteomes" id="UP000321367">
    <property type="component" value="Unassembled WGS sequence"/>
</dbReference>
<accession>A0A5C7A446</accession>
<keyword evidence="3" id="KW-1185">Reference proteome</keyword>
<dbReference type="EMBL" id="VORY01000001">
    <property type="protein sequence ID" value="TXD95599.1"/>
    <property type="molecule type" value="Genomic_DNA"/>
</dbReference>
<feature type="transmembrane region" description="Helical" evidence="1">
    <location>
        <begin position="180"/>
        <end position="198"/>
    </location>
</feature>
<name>A0A5C7A446_9FLAO</name>
<dbReference type="RefSeq" id="WP_146928295.1">
    <property type="nucleotide sequence ID" value="NZ_CBCSHZ010000002.1"/>
</dbReference>
<keyword evidence="1" id="KW-0812">Transmembrane</keyword>
<protein>
    <submittedName>
        <fullName evidence="2">DUF4381 domain-containing protein</fullName>
    </submittedName>
</protein>
<feature type="transmembrane region" description="Helical" evidence="1">
    <location>
        <begin position="20"/>
        <end position="43"/>
    </location>
</feature>
<evidence type="ECO:0000313" key="2">
    <source>
        <dbReference type="EMBL" id="TXD95599.1"/>
    </source>
</evidence>
<proteinExistence type="predicted"/>
<evidence type="ECO:0000256" key="1">
    <source>
        <dbReference type="SAM" id="Phobius"/>
    </source>
</evidence>